<dbReference type="PROSITE" id="PS50118">
    <property type="entry name" value="HMG_BOX_2"/>
    <property type="match status" value="1"/>
</dbReference>
<dbReference type="Proteomes" id="UP000070544">
    <property type="component" value="Unassembled WGS sequence"/>
</dbReference>
<evidence type="ECO:0000313" key="6">
    <source>
        <dbReference type="Proteomes" id="UP000070544"/>
    </source>
</evidence>
<name>A0A139A8D6_GONPJ</name>
<feature type="domain" description="HMG box" evidence="4">
    <location>
        <begin position="50"/>
        <end position="97"/>
    </location>
</feature>
<evidence type="ECO:0000256" key="1">
    <source>
        <dbReference type="PROSITE-ProRule" id="PRU00267"/>
    </source>
</evidence>
<feature type="compositionally biased region" description="Polar residues" evidence="3">
    <location>
        <begin position="13"/>
        <end position="22"/>
    </location>
</feature>
<dbReference type="AlphaFoldDB" id="A0A139A8D6"/>
<dbReference type="GO" id="GO:0005634">
    <property type="term" value="C:nucleus"/>
    <property type="evidence" value="ECO:0007669"/>
    <property type="project" value="UniProtKB-UniRule"/>
</dbReference>
<organism evidence="5 6">
    <name type="scientific">Gonapodya prolifera (strain JEL478)</name>
    <name type="common">Monoblepharis prolifera</name>
    <dbReference type="NCBI Taxonomy" id="1344416"/>
    <lineage>
        <taxon>Eukaryota</taxon>
        <taxon>Fungi</taxon>
        <taxon>Fungi incertae sedis</taxon>
        <taxon>Chytridiomycota</taxon>
        <taxon>Chytridiomycota incertae sedis</taxon>
        <taxon>Monoblepharidomycetes</taxon>
        <taxon>Monoblepharidales</taxon>
        <taxon>Gonapodyaceae</taxon>
        <taxon>Gonapodya</taxon>
    </lineage>
</organism>
<evidence type="ECO:0000256" key="2">
    <source>
        <dbReference type="SAM" id="Coils"/>
    </source>
</evidence>
<feature type="region of interest" description="Disordered" evidence="3">
    <location>
        <begin position="250"/>
        <end position="277"/>
    </location>
</feature>
<proteinExistence type="predicted"/>
<keyword evidence="6" id="KW-1185">Reference proteome</keyword>
<dbReference type="InterPro" id="IPR009071">
    <property type="entry name" value="HMG_box_dom"/>
</dbReference>
<keyword evidence="1" id="KW-0238">DNA-binding</keyword>
<dbReference type="GO" id="GO:0003677">
    <property type="term" value="F:DNA binding"/>
    <property type="evidence" value="ECO:0007669"/>
    <property type="project" value="UniProtKB-UniRule"/>
</dbReference>
<dbReference type="Pfam" id="PF00505">
    <property type="entry name" value="HMG_box"/>
    <property type="match status" value="1"/>
</dbReference>
<evidence type="ECO:0000259" key="4">
    <source>
        <dbReference type="PROSITE" id="PS50118"/>
    </source>
</evidence>
<dbReference type="Gene3D" id="1.10.30.10">
    <property type="entry name" value="High mobility group box domain"/>
    <property type="match status" value="1"/>
</dbReference>
<sequence length="348" mass="39370">MDKAGDSLDNDLSDTPSTVQPNKPSPVPKGLPKRRGRPPKTSTTLILALPMSAPALFVLFTREKRPEVKAAFPDLSFAMIPATIGNMWKALSNEEKQASKSGKVPGVYFSWDYDKYVVLMRHASIIRPYEINNKGETKQGKWMAVAEAMIQEDPVAYSGVTYINADRNVANLVKAWEQTGASWEKRTGEDEEETMLDALVAAYARDRTRYEMESAEEKENRRAEAEKDMLIAACLRKDATETLSKKRVLEDVDRNTADGQDEGSVPRKQGKPAEEARSSLKVIADMLRADKKQAEGMLEVARESEDRKRKALELKERELEVREMEAKNMRDMMTTMFKELMDIKKKNL</sequence>
<keyword evidence="1" id="KW-0539">Nucleus</keyword>
<dbReference type="CDD" id="cd00084">
    <property type="entry name" value="HMG-box_SF"/>
    <property type="match status" value="1"/>
</dbReference>
<keyword evidence="2" id="KW-0175">Coiled coil</keyword>
<evidence type="ECO:0000256" key="3">
    <source>
        <dbReference type="SAM" id="MobiDB-lite"/>
    </source>
</evidence>
<dbReference type="InterPro" id="IPR036910">
    <property type="entry name" value="HMG_box_dom_sf"/>
</dbReference>
<accession>A0A139A8D6</accession>
<reference evidence="5 6" key="1">
    <citation type="journal article" date="2015" name="Genome Biol. Evol.">
        <title>Phylogenomic analyses indicate that early fungi evolved digesting cell walls of algal ancestors of land plants.</title>
        <authorList>
            <person name="Chang Y."/>
            <person name="Wang S."/>
            <person name="Sekimoto S."/>
            <person name="Aerts A.L."/>
            <person name="Choi C."/>
            <person name="Clum A."/>
            <person name="LaButti K.M."/>
            <person name="Lindquist E.A."/>
            <person name="Yee Ngan C."/>
            <person name="Ohm R.A."/>
            <person name="Salamov A.A."/>
            <person name="Grigoriev I.V."/>
            <person name="Spatafora J.W."/>
            <person name="Berbee M.L."/>
        </authorList>
    </citation>
    <scope>NUCLEOTIDE SEQUENCE [LARGE SCALE GENOMIC DNA]</scope>
    <source>
        <strain evidence="5 6">JEL478</strain>
    </source>
</reference>
<dbReference type="EMBL" id="KQ965782">
    <property type="protein sequence ID" value="KXS13071.1"/>
    <property type="molecule type" value="Genomic_DNA"/>
</dbReference>
<gene>
    <name evidence="5" type="ORF">M427DRAFT_34300</name>
</gene>
<dbReference type="OrthoDB" id="2177687at2759"/>
<feature type="region of interest" description="Disordered" evidence="3">
    <location>
        <begin position="1"/>
        <end position="41"/>
    </location>
</feature>
<feature type="coiled-coil region" evidence="2">
    <location>
        <begin position="284"/>
        <end position="332"/>
    </location>
</feature>
<protein>
    <recommendedName>
        <fullName evidence="4">HMG box domain-containing protein</fullName>
    </recommendedName>
</protein>
<feature type="DNA-binding region" description="HMG box" evidence="1">
    <location>
        <begin position="50"/>
        <end position="97"/>
    </location>
</feature>
<evidence type="ECO:0000313" key="5">
    <source>
        <dbReference type="EMBL" id="KXS13071.1"/>
    </source>
</evidence>
<dbReference type="SUPFAM" id="SSF47095">
    <property type="entry name" value="HMG-box"/>
    <property type="match status" value="1"/>
</dbReference>